<evidence type="ECO:0000313" key="4">
    <source>
        <dbReference type="Proteomes" id="UP000034156"/>
    </source>
</evidence>
<accession>A0A0F7KIA8</accession>
<dbReference type="Pfam" id="PF10685">
    <property type="entry name" value="KGG"/>
    <property type="match status" value="3"/>
</dbReference>
<evidence type="ECO:0000313" key="3">
    <source>
        <dbReference type="EMBL" id="TYP93073.1"/>
    </source>
</evidence>
<dbReference type="OrthoDB" id="9814245at2"/>
<dbReference type="Proteomes" id="UP000034156">
    <property type="component" value="Chromosome"/>
</dbReference>
<dbReference type="AlphaFoldDB" id="A0A0F7KIA8"/>
<dbReference type="KEGG" id="nco:AAW31_13595"/>
<keyword evidence="4" id="KW-1185">Reference proteome</keyword>
<reference evidence="4" key="1">
    <citation type="submission" date="2015-05" db="EMBL/GenBank/DDBJ databases">
        <title>Draft genome of Nitrosomonas communis strain Nm2.</title>
        <authorList>
            <person name="Kozlowski J.A."/>
            <person name="Kits K.D."/>
            <person name="Stein L.Y."/>
        </authorList>
    </citation>
    <scope>NUCLEOTIDE SEQUENCE [LARGE SCALE GENOMIC DNA]</scope>
    <source>
        <strain evidence="4">Nm2</strain>
    </source>
</reference>
<evidence type="ECO:0000313" key="2">
    <source>
        <dbReference type="EMBL" id="AKH38599.1"/>
    </source>
</evidence>
<evidence type="ECO:0008006" key="6">
    <source>
        <dbReference type="Google" id="ProtNLM"/>
    </source>
</evidence>
<dbReference type="RefSeq" id="WP_046850637.1">
    <property type="nucleotide sequence ID" value="NZ_CP011451.1"/>
</dbReference>
<dbReference type="Proteomes" id="UP000324176">
    <property type="component" value="Unassembled WGS sequence"/>
</dbReference>
<dbReference type="EMBL" id="VNHT01000004">
    <property type="protein sequence ID" value="TYP93073.1"/>
    <property type="molecule type" value="Genomic_DNA"/>
</dbReference>
<dbReference type="InterPro" id="IPR052590">
    <property type="entry name" value="Stress/Virulence-Domain"/>
</dbReference>
<feature type="compositionally biased region" description="Basic and acidic residues" evidence="1">
    <location>
        <begin position="40"/>
        <end position="96"/>
    </location>
</feature>
<dbReference type="PANTHER" id="PTHR36569:SF5">
    <property type="entry name" value="CONIDIATION-SPECIFIC PROTEIN 10 (EUROFUNG)"/>
    <property type="match status" value="1"/>
</dbReference>
<reference evidence="3 5" key="3">
    <citation type="submission" date="2019-07" db="EMBL/GenBank/DDBJ databases">
        <title>Active sludge and wastewater microbial communities from Klosterneuburg, Austria.</title>
        <authorList>
            <person name="Wagner M."/>
        </authorList>
    </citation>
    <scope>NUCLEOTIDE SEQUENCE [LARGE SCALE GENOMIC DNA]</scope>
    <source>
        <strain evidence="3 5">Nm2</strain>
    </source>
</reference>
<name>A0A0F7KIA8_9PROT</name>
<dbReference type="InterPro" id="IPR019626">
    <property type="entry name" value="Stress-induced_KGG_rpt"/>
</dbReference>
<dbReference type="EMBL" id="CP011451">
    <property type="protein sequence ID" value="AKH38599.1"/>
    <property type="molecule type" value="Genomic_DNA"/>
</dbReference>
<feature type="region of interest" description="Disordered" evidence="1">
    <location>
        <begin position="1"/>
        <end position="109"/>
    </location>
</feature>
<protein>
    <recommendedName>
        <fullName evidence="6">Stress-induced acidophilic repeat motif-containing protein</fullName>
    </recommendedName>
</protein>
<proteinExistence type="predicted"/>
<evidence type="ECO:0000313" key="5">
    <source>
        <dbReference type="Proteomes" id="UP000324176"/>
    </source>
</evidence>
<evidence type="ECO:0000256" key="1">
    <source>
        <dbReference type="SAM" id="MobiDB-lite"/>
    </source>
</evidence>
<dbReference type="PATRIC" id="fig|44574.3.peg.3305"/>
<reference evidence="2 4" key="2">
    <citation type="journal article" date="2016" name="Genome Announc.">
        <title>Genome Sequence of Nitrosomonas communis Strain Nm2, a Mesophilic Ammonia-Oxidizing Bacterium Isolated from Mediterranean Soil.</title>
        <authorList>
            <person name="Kozlowski J.A."/>
            <person name="Kits K.D."/>
            <person name="Stein L.Y."/>
        </authorList>
    </citation>
    <scope>NUCLEOTIDE SEQUENCE [LARGE SCALE GENOMIC DNA]</scope>
    <source>
        <strain evidence="2 4">Nm2</strain>
    </source>
</reference>
<organism evidence="2 4">
    <name type="scientific">Nitrosomonas communis</name>
    <dbReference type="NCBI Taxonomy" id="44574"/>
    <lineage>
        <taxon>Bacteria</taxon>
        <taxon>Pseudomonadati</taxon>
        <taxon>Pseudomonadota</taxon>
        <taxon>Betaproteobacteria</taxon>
        <taxon>Nitrosomonadales</taxon>
        <taxon>Nitrosomonadaceae</taxon>
        <taxon>Nitrosomonas</taxon>
    </lineage>
</organism>
<gene>
    <name evidence="2" type="ORF">AAW31_13595</name>
    <name evidence="3" type="ORF">BCL69_100474</name>
</gene>
<dbReference type="PANTHER" id="PTHR36569">
    <property type="match status" value="1"/>
</dbReference>
<feature type="compositionally biased region" description="Basic and acidic residues" evidence="1">
    <location>
        <begin position="1"/>
        <end position="31"/>
    </location>
</feature>
<sequence length="109" mass="11634">MTSDKEKEKNGGDGGNTDKRGFASMDEEKQRGIASKGGKAAHEKGTAHEFDSEEAREAGRKGGETVSKDREHMADIGRKGGESVSKDKEHMSEIGRKGGKSSHGGDKDE</sequence>